<reference evidence="1 2" key="1">
    <citation type="submission" date="2019-02" db="EMBL/GenBank/DDBJ databases">
        <title>Genomic Encyclopedia of Type Strains, Phase IV (KMG-IV): sequencing the most valuable type-strain genomes for metagenomic binning, comparative biology and taxonomic classification.</title>
        <authorList>
            <person name="Goeker M."/>
        </authorList>
    </citation>
    <scope>NUCLEOTIDE SEQUENCE [LARGE SCALE GENOMIC DNA]</scope>
    <source>
        <strain evidence="1 2">DSM 101727</strain>
    </source>
</reference>
<gene>
    <name evidence="1" type="ORF">EV193_105102</name>
</gene>
<evidence type="ECO:0008006" key="3">
    <source>
        <dbReference type="Google" id="ProtNLM"/>
    </source>
</evidence>
<comment type="caution">
    <text evidence="1">The sequence shown here is derived from an EMBL/GenBank/DDBJ whole genome shotgun (WGS) entry which is preliminary data.</text>
</comment>
<keyword evidence="2" id="KW-1185">Reference proteome</keyword>
<organism evidence="1 2">
    <name type="scientific">Herbihabitans rhizosphaerae</name>
    <dbReference type="NCBI Taxonomy" id="1872711"/>
    <lineage>
        <taxon>Bacteria</taxon>
        <taxon>Bacillati</taxon>
        <taxon>Actinomycetota</taxon>
        <taxon>Actinomycetes</taxon>
        <taxon>Pseudonocardiales</taxon>
        <taxon>Pseudonocardiaceae</taxon>
        <taxon>Herbihabitans</taxon>
    </lineage>
</organism>
<proteinExistence type="predicted"/>
<evidence type="ECO:0000313" key="1">
    <source>
        <dbReference type="EMBL" id="RZS37546.1"/>
    </source>
</evidence>
<name>A0A4Q7KMK9_9PSEU</name>
<dbReference type="RefSeq" id="WP_207222669.1">
    <property type="nucleotide sequence ID" value="NZ_SGWQ01000005.1"/>
</dbReference>
<evidence type="ECO:0000313" key="2">
    <source>
        <dbReference type="Proteomes" id="UP000294257"/>
    </source>
</evidence>
<protein>
    <recommendedName>
        <fullName evidence="3">SnoaL-like protein</fullName>
    </recommendedName>
</protein>
<dbReference type="SUPFAM" id="SSF54427">
    <property type="entry name" value="NTF2-like"/>
    <property type="match status" value="1"/>
</dbReference>
<dbReference type="EMBL" id="SGWQ01000005">
    <property type="protein sequence ID" value="RZS37546.1"/>
    <property type="molecule type" value="Genomic_DNA"/>
</dbReference>
<dbReference type="Proteomes" id="UP000294257">
    <property type="component" value="Unassembled WGS sequence"/>
</dbReference>
<dbReference type="InterPro" id="IPR032710">
    <property type="entry name" value="NTF2-like_dom_sf"/>
</dbReference>
<dbReference type="AlphaFoldDB" id="A0A4Q7KMK9"/>
<accession>A0A4Q7KMK9</accession>
<sequence length="140" mass="15043">MTQLPTDGAGFTPSEQDVASVLAWFADYDALAGKVDVEGMADKALFPINTVSTGPDGTGAAESWDRATFVQKMTEIMGGAGDVEMDSTRTPHFLSQNLVFVITDATFTVEGHKQTVRYGDLLVRSGGEWKFQTMVQGGWG</sequence>